<keyword evidence="4" id="KW-1185">Reference proteome</keyword>
<dbReference type="Pfam" id="PF02862">
    <property type="entry name" value="DDHD"/>
    <property type="match status" value="1"/>
</dbReference>
<evidence type="ECO:0000313" key="3">
    <source>
        <dbReference type="EMBL" id="KPJ00503.1"/>
    </source>
</evidence>
<accession>A0A194Q4N8</accession>
<dbReference type="AlphaFoldDB" id="A0A194Q4N8"/>
<sequence length="143" mass="16694">MVVFWYLHRPTKLYACTRIWITTIVECRDSNPRPRDRQSAPLTIRLLALHMVTKEMLGKLNDGCRVDYVLQEAPFEMINEYLFAMSSHVGYWESEDTMLLMLREVYSCRGVRPDGCLPQNTMKMERTRFVSTISCLLSALSPH</sequence>
<dbReference type="InterPro" id="IPR004177">
    <property type="entry name" value="DDHD_dom"/>
</dbReference>
<comment type="similarity">
    <text evidence="1">Belongs to the PA-PLA1 family.</text>
</comment>
<name>A0A194Q4N8_PAPXU</name>
<evidence type="ECO:0000259" key="2">
    <source>
        <dbReference type="PROSITE" id="PS51043"/>
    </source>
</evidence>
<reference evidence="3 4" key="1">
    <citation type="journal article" date="2015" name="Nat. Commun.">
        <title>Outbred genome sequencing and CRISPR/Cas9 gene editing in butterflies.</title>
        <authorList>
            <person name="Li X."/>
            <person name="Fan D."/>
            <person name="Zhang W."/>
            <person name="Liu G."/>
            <person name="Zhang L."/>
            <person name="Zhao L."/>
            <person name="Fang X."/>
            <person name="Chen L."/>
            <person name="Dong Y."/>
            <person name="Chen Y."/>
            <person name="Ding Y."/>
            <person name="Zhao R."/>
            <person name="Feng M."/>
            <person name="Zhu Y."/>
            <person name="Feng Y."/>
            <person name="Jiang X."/>
            <person name="Zhu D."/>
            <person name="Xiang H."/>
            <person name="Feng X."/>
            <person name="Li S."/>
            <person name="Wang J."/>
            <person name="Zhang G."/>
            <person name="Kronforst M.R."/>
            <person name="Wang W."/>
        </authorList>
    </citation>
    <scope>NUCLEOTIDE SEQUENCE [LARGE SCALE GENOMIC DNA]</scope>
    <source>
        <strain evidence="3">Ya'a_city_454_Px</strain>
        <tissue evidence="3">Whole body</tissue>
    </source>
</reference>
<evidence type="ECO:0000313" key="4">
    <source>
        <dbReference type="Proteomes" id="UP000053268"/>
    </source>
</evidence>
<organism evidence="3 4">
    <name type="scientific">Papilio xuthus</name>
    <name type="common">Asian swallowtail butterfly</name>
    <dbReference type="NCBI Taxonomy" id="66420"/>
    <lineage>
        <taxon>Eukaryota</taxon>
        <taxon>Metazoa</taxon>
        <taxon>Ecdysozoa</taxon>
        <taxon>Arthropoda</taxon>
        <taxon>Hexapoda</taxon>
        <taxon>Insecta</taxon>
        <taxon>Pterygota</taxon>
        <taxon>Neoptera</taxon>
        <taxon>Endopterygota</taxon>
        <taxon>Lepidoptera</taxon>
        <taxon>Glossata</taxon>
        <taxon>Ditrysia</taxon>
        <taxon>Papilionoidea</taxon>
        <taxon>Papilionidae</taxon>
        <taxon>Papilioninae</taxon>
        <taxon>Papilio</taxon>
    </lineage>
</organism>
<dbReference type="GO" id="GO:0030134">
    <property type="term" value="C:COPII-coated ER to Golgi transport vesicle"/>
    <property type="evidence" value="ECO:0007669"/>
    <property type="project" value="TreeGrafter"/>
</dbReference>
<feature type="domain" description="DDHD" evidence="2">
    <location>
        <begin position="1"/>
        <end position="107"/>
    </location>
</feature>
<dbReference type="STRING" id="66420.A0A194Q4N8"/>
<dbReference type="PROSITE" id="PS51043">
    <property type="entry name" value="DDHD"/>
    <property type="match status" value="1"/>
</dbReference>
<gene>
    <name evidence="3" type="ORF">RR46_07093</name>
</gene>
<dbReference type="Proteomes" id="UP000053268">
    <property type="component" value="Unassembled WGS sequence"/>
</dbReference>
<proteinExistence type="inferred from homology"/>
<dbReference type="GO" id="GO:0046872">
    <property type="term" value="F:metal ion binding"/>
    <property type="evidence" value="ECO:0007669"/>
    <property type="project" value="InterPro"/>
</dbReference>
<dbReference type="EMBL" id="KQ459463">
    <property type="protein sequence ID" value="KPJ00503.1"/>
    <property type="molecule type" value="Genomic_DNA"/>
</dbReference>
<evidence type="ECO:0000256" key="1">
    <source>
        <dbReference type="ARBA" id="ARBA00038464"/>
    </source>
</evidence>
<dbReference type="InterPro" id="IPR058055">
    <property type="entry name" value="PA-PLA1"/>
</dbReference>
<dbReference type="SMART" id="SM01127">
    <property type="entry name" value="DDHD"/>
    <property type="match status" value="1"/>
</dbReference>
<dbReference type="PANTHER" id="PTHR23509:SF10">
    <property type="entry name" value="LD21067P"/>
    <property type="match status" value="1"/>
</dbReference>
<dbReference type="PANTHER" id="PTHR23509">
    <property type="entry name" value="PA-PL1 PHOSPHOLIPASE FAMILY"/>
    <property type="match status" value="1"/>
</dbReference>
<protein>
    <submittedName>
        <fullName evidence="3">Phospholipase DDHD2</fullName>
    </submittedName>
</protein>
<dbReference type="GO" id="GO:0004620">
    <property type="term" value="F:phospholipase activity"/>
    <property type="evidence" value="ECO:0007669"/>
    <property type="project" value="TreeGrafter"/>
</dbReference>